<dbReference type="Gene3D" id="1.50.40.10">
    <property type="entry name" value="Mitochondrial carrier domain"/>
    <property type="match status" value="2"/>
</dbReference>
<dbReference type="GO" id="GO:0015093">
    <property type="term" value="F:ferrous iron transmembrane transporter activity"/>
    <property type="evidence" value="ECO:0007669"/>
    <property type="project" value="TreeGrafter"/>
</dbReference>
<accession>D2VWN1</accession>
<dbReference type="RefSeq" id="XP_002671468.1">
    <property type="nucleotide sequence ID" value="XM_002671422.1"/>
</dbReference>
<dbReference type="InParanoid" id="D2VWN1"/>
<protein>
    <submittedName>
        <fullName evidence="11">Predicted protein</fullName>
    </submittedName>
</protein>
<evidence type="ECO:0000256" key="3">
    <source>
        <dbReference type="ARBA" id="ARBA00022448"/>
    </source>
</evidence>
<gene>
    <name evidence="11" type="ORF">NAEGRDRAFT_73440</name>
</gene>
<comment type="subcellular location">
    <subcellularLocation>
        <location evidence="1">Mitochondrion membrane</location>
        <topology evidence="1">Multi-pass membrane protein</topology>
    </subcellularLocation>
</comment>
<dbReference type="EMBL" id="GG738905">
    <property type="protein sequence ID" value="EFC38724.1"/>
    <property type="molecule type" value="Genomic_DNA"/>
</dbReference>
<dbReference type="PANTHER" id="PTHR45758:SF4">
    <property type="entry name" value="MITOFERRIN-1"/>
    <property type="match status" value="1"/>
</dbReference>
<dbReference type="eggNOG" id="KOG0760">
    <property type="taxonomic scope" value="Eukaryota"/>
</dbReference>
<keyword evidence="3 9" id="KW-0813">Transport</keyword>
<dbReference type="PROSITE" id="PS50920">
    <property type="entry name" value="SOLCAR"/>
    <property type="match status" value="3"/>
</dbReference>
<evidence type="ECO:0000256" key="8">
    <source>
        <dbReference type="PROSITE-ProRule" id="PRU00282"/>
    </source>
</evidence>
<evidence type="ECO:0000313" key="12">
    <source>
        <dbReference type="Proteomes" id="UP000006671"/>
    </source>
</evidence>
<evidence type="ECO:0000256" key="4">
    <source>
        <dbReference type="ARBA" id="ARBA00022692"/>
    </source>
</evidence>
<evidence type="ECO:0000256" key="5">
    <source>
        <dbReference type="ARBA" id="ARBA00022989"/>
    </source>
</evidence>
<dbReference type="SUPFAM" id="SSF103506">
    <property type="entry name" value="Mitochondrial carrier"/>
    <property type="match status" value="1"/>
</dbReference>
<dbReference type="KEGG" id="ngr:NAEGRDRAFT_73440"/>
<keyword evidence="4 8" id="KW-0812">Transmembrane</keyword>
<feature type="repeat" description="Solcar" evidence="8">
    <location>
        <begin position="53"/>
        <end position="131"/>
    </location>
</feature>
<keyword evidence="7 8" id="KW-0472">Membrane</keyword>
<comment type="similarity">
    <text evidence="2 9">Belongs to the mitochondrial carrier (TC 2.A.29) family.</text>
</comment>
<dbReference type="GeneID" id="8862739"/>
<evidence type="ECO:0000256" key="9">
    <source>
        <dbReference type="RuleBase" id="RU000488"/>
    </source>
</evidence>
<dbReference type="Pfam" id="PF00153">
    <property type="entry name" value="Mito_carr"/>
    <property type="match status" value="3"/>
</dbReference>
<evidence type="ECO:0000256" key="2">
    <source>
        <dbReference type="ARBA" id="ARBA00006375"/>
    </source>
</evidence>
<reference evidence="11 12" key="1">
    <citation type="journal article" date="2010" name="Cell">
        <title>The genome of Naegleria gruberi illuminates early eukaryotic versatility.</title>
        <authorList>
            <person name="Fritz-Laylin L.K."/>
            <person name="Prochnik S.E."/>
            <person name="Ginger M.L."/>
            <person name="Dacks J.B."/>
            <person name="Carpenter M.L."/>
            <person name="Field M.C."/>
            <person name="Kuo A."/>
            <person name="Paredez A."/>
            <person name="Chapman J."/>
            <person name="Pham J."/>
            <person name="Shu S."/>
            <person name="Neupane R."/>
            <person name="Cipriano M."/>
            <person name="Mancuso J."/>
            <person name="Tu H."/>
            <person name="Salamov A."/>
            <person name="Lindquist E."/>
            <person name="Shapiro H."/>
            <person name="Lucas S."/>
            <person name="Grigoriev I.V."/>
            <person name="Cande W.Z."/>
            <person name="Fulton C."/>
            <person name="Rokhsar D.S."/>
            <person name="Dawson S.C."/>
        </authorList>
    </citation>
    <scope>NUCLEOTIDE SEQUENCE [LARGE SCALE GENOMIC DNA]</scope>
    <source>
        <strain evidence="11 12">NEG-M</strain>
    </source>
</reference>
<dbReference type="Proteomes" id="UP000006671">
    <property type="component" value="Unassembled WGS sequence"/>
</dbReference>
<evidence type="ECO:0000256" key="1">
    <source>
        <dbReference type="ARBA" id="ARBA00004225"/>
    </source>
</evidence>
<dbReference type="InterPro" id="IPR018108">
    <property type="entry name" value="MCP_transmembrane"/>
</dbReference>
<evidence type="ECO:0000256" key="7">
    <source>
        <dbReference type="ARBA" id="ARBA00023136"/>
    </source>
</evidence>
<evidence type="ECO:0000256" key="10">
    <source>
        <dbReference type="SAM" id="MobiDB-lite"/>
    </source>
</evidence>
<dbReference type="FunCoup" id="D2VWN1">
    <property type="interactions" value="169"/>
</dbReference>
<evidence type="ECO:0000256" key="6">
    <source>
        <dbReference type="ARBA" id="ARBA00023128"/>
    </source>
</evidence>
<dbReference type="AlphaFoldDB" id="D2VWN1"/>
<evidence type="ECO:0000313" key="11">
    <source>
        <dbReference type="EMBL" id="EFC38724.1"/>
    </source>
</evidence>
<organism evidence="12">
    <name type="scientific">Naegleria gruberi</name>
    <name type="common">Amoeba</name>
    <dbReference type="NCBI Taxonomy" id="5762"/>
    <lineage>
        <taxon>Eukaryota</taxon>
        <taxon>Discoba</taxon>
        <taxon>Heterolobosea</taxon>
        <taxon>Tetramitia</taxon>
        <taxon>Eutetramitia</taxon>
        <taxon>Vahlkampfiidae</taxon>
        <taxon>Naegleria</taxon>
    </lineage>
</organism>
<feature type="region of interest" description="Disordered" evidence="10">
    <location>
        <begin position="1"/>
        <end position="29"/>
    </location>
</feature>
<keyword evidence="6" id="KW-0496">Mitochondrion</keyword>
<proteinExistence type="inferred from homology"/>
<dbReference type="PANTHER" id="PTHR45758">
    <property type="entry name" value="MITOFERRIN-1-RELATED"/>
    <property type="match status" value="1"/>
</dbReference>
<feature type="repeat" description="Solcar" evidence="8">
    <location>
        <begin position="141"/>
        <end position="226"/>
    </location>
</feature>
<sequence>MNNYNQDKLSRRKDRSTVEEEEINSTSRLNQGVKQPVYLTHVEEMEDNDELKGNPMQYMTAGAMAGLVEHAVMYPIDTIKTYVQSSNQGIFKSIKSIGGIRNFYSGLTVVLYGALPSHAFYFTTYEAVKNILQGRQTQYVNDWSVSALAGIAATIAHDGIATPTDVIKQHMQLKGHVQNYNLMSATREIYATRGLRAFFVSLPTTILMNIPYTSFHFVTYEYMKKKLFDHHDHDHHDHDHHHDDHDHDHDEWKHVKHFMAGGAAGAVGGLVSNPFDVVKTLLQVGQADTVKEAISLLRKEEGGLLKNLFRGSIPRVVYFTPSAAVTWTTYEYIKYVFRWYNTNNNQNK</sequence>
<dbReference type="GO" id="GO:0031966">
    <property type="term" value="C:mitochondrial membrane"/>
    <property type="evidence" value="ECO:0007669"/>
    <property type="project" value="UniProtKB-SubCell"/>
</dbReference>
<dbReference type="VEuPathDB" id="AmoebaDB:NAEGRDRAFT_73440"/>
<dbReference type="InterPro" id="IPR023395">
    <property type="entry name" value="MCP_dom_sf"/>
</dbReference>
<keyword evidence="5" id="KW-1133">Transmembrane helix</keyword>
<dbReference type="OrthoDB" id="276989at2759"/>
<keyword evidence="12" id="KW-1185">Reference proteome</keyword>
<dbReference type="GO" id="GO:0048250">
    <property type="term" value="P:iron import into the mitochondrion"/>
    <property type="evidence" value="ECO:0007669"/>
    <property type="project" value="TreeGrafter"/>
</dbReference>
<dbReference type="OMA" id="WRPMRGM"/>
<dbReference type="STRING" id="5762.D2VWN1"/>
<name>D2VWN1_NAEGR</name>
<feature type="repeat" description="Solcar" evidence="8">
    <location>
        <begin position="252"/>
        <end position="336"/>
    </location>
</feature>